<dbReference type="PANTHER" id="PTHR18947:SF28">
    <property type="entry name" value="GIRDIN, ISOFORM A"/>
    <property type="match status" value="1"/>
</dbReference>
<dbReference type="GO" id="GO:0005737">
    <property type="term" value="C:cytoplasm"/>
    <property type="evidence" value="ECO:0007669"/>
    <property type="project" value="TreeGrafter"/>
</dbReference>
<feature type="non-terminal residue" evidence="2">
    <location>
        <position position="381"/>
    </location>
</feature>
<protein>
    <submittedName>
        <fullName evidence="2">Uncharacterized protein</fullName>
    </submittedName>
</protein>
<proteinExistence type="predicted"/>
<feature type="region of interest" description="Disordered" evidence="1">
    <location>
        <begin position="244"/>
        <end position="264"/>
    </location>
</feature>
<sequence length="381" mass="42514">MTTEAQSLVEWVNSFGVGECHSLKDLSSGALLFKCMRNVLPDLAAESGREWDRLLQVLTEFCRCSLEQSLSRELIEAGDEEHLARAVVMLLCLAVQRKPNEDVIARITTLPYEAQRDIMYFIEEALAKMNSNALGSGLFTSGVGDVVPKLSGRTSPDMVEEEVGEMMEEEEGVQTTDAGGCGQAELVSTPQPTPNRLCKVPSRTGLFACPTSVPRLVSRHRINQASSYYRGLESPAALRWMKQPIPRGDGARSGTTGNPEEQPEEVLRLKHKVRVLERSLANEQTLSQEMHAALCQKEREMQETEERLAKARDMAEKASELADVQDELQTMAEALERSEKSFLRLQRECEEQRTSQGQELGEKAAEIERLKTENSQLKEVS</sequence>
<dbReference type="GO" id="GO:0005815">
    <property type="term" value="C:microtubule organizing center"/>
    <property type="evidence" value="ECO:0007669"/>
    <property type="project" value="TreeGrafter"/>
</dbReference>
<accession>A0AA35TPM0</accession>
<reference evidence="2" key="1">
    <citation type="submission" date="2023-03" db="EMBL/GenBank/DDBJ databases">
        <authorList>
            <person name="Steffen K."/>
            <person name="Cardenas P."/>
        </authorList>
    </citation>
    <scope>NUCLEOTIDE SEQUENCE</scope>
</reference>
<dbReference type="EMBL" id="CASHTH010003955">
    <property type="protein sequence ID" value="CAI8051692.1"/>
    <property type="molecule type" value="Genomic_DNA"/>
</dbReference>
<keyword evidence="3" id="KW-1185">Reference proteome</keyword>
<dbReference type="Proteomes" id="UP001174909">
    <property type="component" value="Unassembled WGS sequence"/>
</dbReference>
<dbReference type="GO" id="GO:0031122">
    <property type="term" value="P:cytoplasmic microtubule organization"/>
    <property type="evidence" value="ECO:0007669"/>
    <property type="project" value="TreeGrafter"/>
</dbReference>
<dbReference type="SUPFAM" id="SSF116907">
    <property type="entry name" value="Hook domain"/>
    <property type="match status" value="1"/>
</dbReference>
<comment type="caution">
    <text evidence="2">The sequence shown here is derived from an EMBL/GenBank/DDBJ whole genome shotgun (WGS) entry which is preliminary data.</text>
</comment>
<dbReference type="AlphaFoldDB" id="A0AA35TPM0"/>
<organism evidence="2 3">
    <name type="scientific">Geodia barretti</name>
    <name type="common">Barrett's horny sponge</name>
    <dbReference type="NCBI Taxonomy" id="519541"/>
    <lineage>
        <taxon>Eukaryota</taxon>
        <taxon>Metazoa</taxon>
        <taxon>Porifera</taxon>
        <taxon>Demospongiae</taxon>
        <taxon>Heteroscleromorpha</taxon>
        <taxon>Tetractinellida</taxon>
        <taxon>Astrophorina</taxon>
        <taxon>Geodiidae</taxon>
        <taxon>Geodia</taxon>
    </lineage>
</organism>
<dbReference type="CDD" id="cd22211">
    <property type="entry name" value="HkD_SF"/>
    <property type="match status" value="1"/>
</dbReference>
<dbReference type="GO" id="GO:0030705">
    <property type="term" value="P:cytoskeleton-dependent intracellular transport"/>
    <property type="evidence" value="ECO:0007669"/>
    <property type="project" value="TreeGrafter"/>
</dbReference>
<gene>
    <name evidence="2" type="ORF">GBAR_LOCUS28300</name>
</gene>
<dbReference type="PANTHER" id="PTHR18947">
    <property type="entry name" value="HOOK PROTEINS"/>
    <property type="match status" value="1"/>
</dbReference>
<name>A0AA35TPM0_GEOBA</name>
<dbReference type="GO" id="GO:0051959">
    <property type="term" value="F:dynein light intermediate chain binding"/>
    <property type="evidence" value="ECO:0007669"/>
    <property type="project" value="TreeGrafter"/>
</dbReference>
<feature type="compositionally biased region" description="Basic and acidic residues" evidence="1">
    <location>
        <begin position="360"/>
        <end position="372"/>
    </location>
</feature>
<evidence type="ECO:0000313" key="2">
    <source>
        <dbReference type="EMBL" id="CAI8051692.1"/>
    </source>
</evidence>
<feature type="region of interest" description="Disordered" evidence="1">
    <location>
        <begin position="348"/>
        <end position="381"/>
    </location>
</feature>
<evidence type="ECO:0000313" key="3">
    <source>
        <dbReference type="Proteomes" id="UP001174909"/>
    </source>
</evidence>
<dbReference type="InterPro" id="IPR036872">
    <property type="entry name" value="CH_dom_sf"/>
</dbReference>
<dbReference type="Gene3D" id="1.10.418.10">
    <property type="entry name" value="Calponin-like domain"/>
    <property type="match status" value="1"/>
</dbReference>
<dbReference type="GO" id="GO:0008017">
    <property type="term" value="F:microtubule binding"/>
    <property type="evidence" value="ECO:0007669"/>
    <property type="project" value="TreeGrafter"/>
</dbReference>
<evidence type="ECO:0000256" key="1">
    <source>
        <dbReference type="SAM" id="MobiDB-lite"/>
    </source>
</evidence>